<dbReference type="HOGENOM" id="CLU_009665_4_0_11"/>
<evidence type="ECO:0000259" key="6">
    <source>
        <dbReference type="Pfam" id="PF01494"/>
    </source>
</evidence>
<protein>
    <recommendedName>
        <fullName evidence="5">Flavin-dependent monooxygenase</fullName>
    </recommendedName>
    <alternativeName>
        <fullName evidence="5">TetX monooxygenase</fullName>
        <shortName evidence="5">TetX</shortName>
        <ecNumber evidence="5">1.14.13.-</ecNumber>
    </alternativeName>
</protein>
<dbReference type="EMBL" id="GG657754">
    <property type="protein sequence ID" value="EFL22291.1"/>
    <property type="molecule type" value="Genomic_DNA"/>
</dbReference>
<dbReference type="EC" id="1.14.13.-" evidence="5"/>
<sequence length="391" mass="41024">MSTGRSSGTSAPSIAIVGGGLGGLTLARVLHTHGIAAAVYERDASPTARDQGGTLDLDEASGQWALTAAGLLDDFRELSRPEGGELRLLAKDGAVLLHEPAPDGGGDRPEIDRYALRGLLLDSLPRGTVRWGRGVRTVAASPAGRPTLTLADGETVAADLVVGADGAWSRIRPVLSDARPVYSGVTLLDGQLEDVDTRHRALAQLVGHGTMFALGDEKGVIAQRIGGERIRVYSTVKVPRGWAGTEAVAAKRVLDLFPDWDRALRALIADSDIPLAPRPLHALPVGHRWDRVPGVTLLGDAAHLMSPFAGAGANLAMLDGARLARAITSHDDLETALTAYETALFPRGETAAALSAANLADFFRPDGLRRARDHFTSYASPGGPAQESHSV</sequence>
<keyword evidence="3 5" id="KW-0560">Oxidoreductase</keyword>
<dbReference type="GO" id="GO:0046677">
    <property type="term" value="P:response to antibiotic"/>
    <property type="evidence" value="ECO:0007669"/>
    <property type="project" value="InterPro"/>
</dbReference>
<comment type="subunit">
    <text evidence="5">Monomer.</text>
</comment>
<dbReference type="HAMAP" id="MF_00845">
    <property type="entry name" value="TetX_monooxygenase"/>
    <property type="match status" value="1"/>
</dbReference>
<dbReference type="PANTHER" id="PTHR46972">
    <property type="entry name" value="MONOOXYGENASE ASQM-RELATED"/>
    <property type="match status" value="1"/>
</dbReference>
<dbReference type="Pfam" id="PF01494">
    <property type="entry name" value="FAD_binding_3"/>
    <property type="match status" value="1"/>
</dbReference>
<evidence type="ECO:0000256" key="2">
    <source>
        <dbReference type="ARBA" id="ARBA00022827"/>
    </source>
</evidence>
<keyword evidence="4 5" id="KW-0503">Monooxygenase</keyword>
<dbReference type="RefSeq" id="WP_009714112.1">
    <property type="nucleotide sequence ID" value="NZ_GG657754.1"/>
</dbReference>
<organism evidence="7 8">
    <name type="scientific">Streptomyces himastatinicus ATCC 53653</name>
    <dbReference type="NCBI Taxonomy" id="457427"/>
    <lineage>
        <taxon>Bacteria</taxon>
        <taxon>Bacillati</taxon>
        <taxon>Actinomycetota</taxon>
        <taxon>Actinomycetes</taxon>
        <taxon>Kitasatosporales</taxon>
        <taxon>Streptomycetaceae</taxon>
        <taxon>Streptomyces</taxon>
        <taxon>Streptomyces violaceusniger group</taxon>
    </lineage>
</organism>
<comment type="function">
    <text evidence="5">An FAD-requiring monooxygenase active on some tetracycline antibiotic derivatives, which leads to their inactivation. Hydroxylates carbon 11a of tetracycline and some analogs.</text>
</comment>
<dbReference type="AlphaFoldDB" id="D9WU43"/>
<proteinExistence type="inferred from homology"/>
<dbReference type="STRING" id="457427.SSOG_02003"/>
<dbReference type="GO" id="GO:0004497">
    <property type="term" value="F:monooxygenase activity"/>
    <property type="evidence" value="ECO:0007669"/>
    <property type="project" value="UniProtKB-UniRule"/>
</dbReference>
<keyword evidence="1 5" id="KW-0285">Flavoprotein</keyword>
<feature type="binding site" evidence="5">
    <location>
        <position position="49"/>
    </location>
    <ligand>
        <name>NADPH</name>
        <dbReference type="ChEBI" id="CHEBI:57783"/>
    </ligand>
</feature>
<feature type="domain" description="FAD-binding" evidence="6">
    <location>
        <begin position="14"/>
        <end position="329"/>
    </location>
</feature>
<comment type="catalytic activity">
    <reaction evidence="5">
        <text>a tetracycline + NADPH + O2 + H(+) = an 11a-hydroxytetracycline + NADP(+) + H2O</text>
        <dbReference type="Rhea" id="RHEA:61444"/>
        <dbReference type="ChEBI" id="CHEBI:15377"/>
        <dbReference type="ChEBI" id="CHEBI:15378"/>
        <dbReference type="ChEBI" id="CHEBI:15379"/>
        <dbReference type="ChEBI" id="CHEBI:57783"/>
        <dbReference type="ChEBI" id="CHEBI:58349"/>
        <dbReference type="ChEBI" id="CHEBI:144644"/>
        <dbReference type="ChEBI" id="CHEBI:144645"/>
    </reaction>
</comment>
<dbReference type="SUPFAM" id="SSF51905">
    <property type="entry name" value="FAD/NAD(P)-binding domain"/>
    <property type="match status" value="1"/>
</dbReference>
<comment type="subcellular location">
    <subcellularLocation>
        <location evidence="5">Cytoplasm</location>
    </subcellularLocation>
</comment>
<name>D9WU43_9ACTN</name>
<comment type="cofactor">
    <cofactor evidence="5">
        <name>FAD</name>
        <dbReference type="ChEBI" id="CHEBI:57692"/>
    </cofactor>
</comment>
<gene>
    <name evidence="7" type="ORF">SSOG_02003</name>
</gene>
<dbReference type="OrthoDB" id="3217377at2"/>
<keyword evidence="2 5" id="KW-0274">FAD</keyword>
<accession>D9WU43</accession>
<dbReference type="InterPro" id="IPR043683">
    <property type="entry name" value="TetX_monooxygenase"/>
</dbReference>
<keyword evidence="5" id="KW-0547">Nucleotide-binding</keyword>
<comment type="similarity">
    <text evidence="5">Belongs to the aromatic-ring hydroxylase family. TetX subfamily.</text>
</comment>
<comment type="domain">
    <text evidence="5">Consists of an N-terminal FAD-binding domain with a Rossman fold and a C-terminal substrate-binding domain.</text>
</comment>
<reference evidence="7 8" key="1">
    <citation type="submission" date="2009-02" db="EMBL/GenBank/DDBJ databases">
        <title>Annotation of Streptomyces hygroscopicus strain ATCC 53653.</title>
        <authorList>
            <consortium name="The Broad Institute Genome Sequencing Platform"/>
            <consortium name="Broad Institute Microbial Sequencing Center"/>
            <person name="Fischbach M."/>
            <person name="Godfrey P."/>
            <person name="Ward D."/>
            <person name="Young S."/>
            <person name="Zeng Q."/>
            <person name="Koehrsen M."/>
            <person name="Alvarado L."/>
            <person name="Berlin A.M."/>
            <person name="Bochicchio J."/>
            <person name="Borenstein D."/>
            <person name="Chapman S.B."/>
            <person name="Chen Z."/>
            <person name="Engels R."/>
            <person name="Freedman E."/>
            <person name="Gellesch M."/>
            <person name="Goldberg J."/>
            <person name="Griggs A."/>
            <person name="Gujja S."/>
            <person name="Heilman E.R."/>
            <person name="Heiman D.I."/>
            <person name="Hepburn T.A."/>
            <person name="Howarth C."/>
            <person name="Jen D."/>
            <person name="Larson L."/>
            <person name="Lewis B."/>
            <person name="Mehta T."/>
            <person name="Park D."/>
            <person name="Pearson M."/>
            <person name="Richards J."/>
            <person name="Roberts A."/>
            <person name="Saif S."/>
            <person name="Shea T.D."/>
            <person name="Shenoy N."/>
            <person name="Sisk P."/>
            <person name="Stolte C."/>
            <person name="Sykes S.N."/>
            <person name="Thomson T."/>
            <person name="Walk T."/>
            <person name="White J."/>
            <person name="Yandava C."/>
            <person name="Straight P."/>
            <person name="Clardy J."/>
            <person name="Hung D."/>
            <person name="Kolter R."/>
            <person name="Mekalanos J."/>
            <person name="Walker S."/>
            <person name="Walsh C.T."/>
            <person name="Wieland-Brown L.C."/>
            <person name="Haas B."/>
            <person name="Nusbaum C."/>
            <person name="Birren B."/>
        </authorList>
    </citation>
    <scope>NUCLEOTIDE SEQUENCE [LARGE SCALE GENOMIC DNA]</scope>
    <source>
        <strain evidence="7 8">ATCC 53653</strain>
    </source>
</reference>
<dbReference type="InterPro" id="IPR002938">
    <property type="entry name" value="FAD-bd"/>
</dbReference>
<keyword evidence="5" id="KW-0521">NADP</keyword>
<evidence type="ECO:0000256" key="1">
    <source>
        <dbReference type="ARBA" id="ARBA00022630"/>
    </source>
</evidence>
<keyword evidence="5" id="KW-0963">Cytoplasm</keyword>
<keyword evidence="8" id="KW-1185">Reference proteome</keyword>
<dbReference type="PRINTS" id="PR00420">
    <property type="entry name" value="RNGMNOXGNASE"/>
</dbReference>
<dbReference type="GO" id="GO:0005737">
    <property type="term" value="C:cytoplasm"/>
    <property type="evidence" value="ECO:0007669"/>
    <property type="project" value="UniProtKB-SubCell"/>
</dbReference>
<evidence type="ECO:0000313" key="8">
    <source>
        <dbReference type="Proteomes" id="UP000003963"/>
    </source>
</evidence>
<dbReference type="GO" id="GO:0071949">
    <property type="term" value="F:FAD binding"/>
    <property type="evidence" value="ECO:0007669"/>
    <property type="project" value="InterPro"/>
</dbReference>
<dbReference type="InterPro" id="IPR036188">
    <property type="entry name" value="FAD/NAD-bd_sf"/>
</dbReference>
<feature type="binding site" evidence="5">
    <location>
        <position position="56"/>
    </location>
    <ligand>
        <name>FAD</name>
        <dbReference type="ChEBI" id="CHEBI:57692"/>
    </ligand>
</feature>
<evidence type="ECO:0000256" key="3">
    <source>
        <dbReference type="ARBA" id="ARBA00023002"/>
    </source>
</evidence>
<feature type="binding site" evidence="5">
    <location>
        <position position="113"/>
    </location>
    <ligand>
        <name>FAD</name>
        <dbReference type="ChEBI" id="CHEBI:57692"/>
    </ligand>
</feature>
<evidence type="ECO:0000313" key="7">
    <source>
        <dbReference type="EMBL" id="EFL22291.1"/>
    </source>
</evidence>
<feature type="binding site" evidence="5">
    <location>
        <position position="300"/>
    </location>
    <ligand>
        <name>FAD</name>
        <dbReference type="ChEBI" id="CHEBI:57692"/>
    </ligand>
</feature>
<dbReference type="Proteomes" id="UP000003963">
    <property type="component" value="Unassembled WGS sequence"/>
</dbReference>
<evidence type="ECO:0000256" key="5">
    <source>
        <dbReference type="HAMAP-Rule" id="MF_00845"/>
    </source>
</evidence>
<dbReference type="Gene3D" id="3.50.50.60">
    <property type="entry name" value="FAD/NAD(P)-binding domain"/>
    <property type="match status" value="1"/>
</dbReference>
<dbReference type="PANTHER" id="PTHR46972:SF1">
    <property type="entry name" value="FAD DEPENDENT OXIDOREDUCTASE DOMAIN-CONTAINING PROTEIN"/>
    <property type="match status" value="1"/>
</dbReference>
<evidence type="ECO:0000256" key="4">
    <source>
        <dbReference type="ARBA" id="ARBA00023033"/>
    </source>
</evidence>